<dbReference type="HOGENOM" id="CLU_1159514_0_0_9"/>
<dbReference type="Proteomes" id="UP000003178">
    <property type="component" value="Unassembled WGS sequence"/>
</dbReference>
<proteinExistence type="predicted"/>
<dbReference type="OrthoDB" id="9812611at2"/>
<dbReference type="EMBL" id="ABWP01000011">
    <property type="protein sequence ID" value="EEA86010.1"/>
    <property type="molecule type" value="Genomic_DNA"/>
</dbReference>
<gene>
    <name evidence="1" type="ORF">CLOHIR_00348</name>
</gene>
<protein>
    <submittedName>
        <fullName evidence="1">Toxin-antitoxin system, toxin component, Bro family</fullName>
    </submittedName>
</protein>
<name>B6FWU9_PEPHT</name>
<reference evidence="1 2" key="1">
    <citation type="submission" date="2008-09" db="EMBL/GenBank/DDBJ databases">
        <authorList>
            <person name="Fulton L."/>
            <person name="Clifton S."/>
            <person name="Fulton B."/>
            <person name="Xu J."/>
            <person name="Minx P."/>
            <person name="Pepin K.H."/>
            <person name="Johnson M."/>
            <person name="Thiruvilangam P."/>
            <person name="Bhonagiri V."/>
            <person name="Nash W.E."/>
            <person name="Mardis E.R."/>
            <person name="Wilson R.K."/>
        </authorList>
    </citation>
    <scope>NUCLEOTIDE SEQUENCE [LARGE SCALE GENOMIC DNA]</scope>
    <source>
        <strain evidence="1 2">DSM 13275</strain>
    </source>
</reference>
<organism evidence="1 2">
    <name type="scientific">Peptacetobacter hiranonis (strain DSM 13275 / JCM 10541 / KCTC 15199 / TO-931)</name>
    <name type="common">Clostridium hiranonis</name>
    <dbReference type="NCBI Taxonomy" id="500633"/>
    <lineage>
        <taxon>Bacteria</taxon>
        <taxon>Bacillati</taxon>
        <taxon>Bacillota</taxon>
        <taxon>Clostridia</taxon>
        <taxon>Peptostreptococcales</taxon>
        <taxon>Peptostreptococcaceae</taxon>
        <taxon>Peptacetobacter</taxon>
    </lineage>
</organism>
<dbReference type="AlphaFoldDB" id="B6FWU9"/>
<keyword evidence="2" id="KW-1185">Reference proteome</keyword>
<comment type="caution">
    <text evidence="1">The sequence shown here is derived from an EMBL/GenBank/DDBJ whole genome shotgun (WGS) entry which is preliminary data.</text>
</comment>
<evidence type="ECO:0000313" key="1">
    <source>
        <dbReference type="EMBL" id="EEA86010.1"/>
    </source>
</evidence>
<sequence>MPAEVIVAPQDRELVSLFNFEDIQAVQNEDMTISISIEDAAEVLGLVKITKSNGKEYRNMRLDRINKYSQEYGFSHKWEKGDYIPESFFYWLAFKVENEHAKNFRKNFSLALRDLRIKTYLDNTQKAESRDILLLEENFKATEEILERIVGRTNSITLRGMAKLISSEGKAISERGLKEILKMWNILLKNGKEPTQYALERGICEYSFYKNNKNPVVLITQRGQLFILKKFFRPHVGKK</sequence>
<dbReference type="RefSeq" id="WP_006439270.1">
    <property type="nucleotide sequence ID" value="NZ_DS995355.1"/>
</dbReference>
<dbReference type="STRING" id="500633.CLOHIR_00348"/>
<accession>B6FWU9</accession>
<evidence type="ECO:0000313" key="2">
    <source>
        <dbReference type="Proteomes" id="UP000003178"/>
    </source>
</evidence>
<reference evidence="1 2" key="2">
    <citation type="submission" date="2008-10" db="EMBL/GenBank/DDBJ databases">
        <title>Draft genome sequence of Clostridium hiranonis (DSM 13275).</title>
        <authorList>
            <person name="Sudarsanam P."/>
            <person name="Ley R."/>
            <person name="Guruge J."/>
            <person name="Turnbaugh P.J."/>
            <person name="Mahowald M."/>
            <person name="Liep D."/>
            <person name="Gordon J."/>
        </authorList>
    </citation>
    <scope>NUCLEOTIDE SEQUENCE [LARGE SCALE GENOMIC DNA]</scope>
    <source>
        <strain evidence="1 2">DSM 13275</strain>
    </source>
</reference>